<reference evidence="4 5" key="1">
    <citation type="journal article" date="2014" name="Int. J. Syst. Evol. Microbiol.">
        <title>Complete genome sequence of Corynebacterium casei LMG S-19264T (=DSM 44701T), isolated from a smear-ripened cheese.</title>
        <authorList>
            <consortium name="US DOE Joint Genome Institute (JGI-PGF)"/>
            <person name="Walter F."/>
            <person name="Albersmeier A."/>
            <person name="Kalinowski J."/>
            <person name="Ruckert C."/>
        </authorList>
    </citation>
    <scope>NUCLEOTIDE SEQUENCE [LARGE SCALE GENOMIC DNA]</scope>
    <source>
        <strain evidence="4 5">CGMCC 4.7206</strain>
    </source>
</reference>
<sequence>MMRRSAALWVVAALAAVATVALPAAHAQAPAARSFDVLQLNLCHSGSADCSSDGRAVDSAIALIQQRRPDVVTLNEVCASDITRMTSETGYLWEFTPAGDESTGGPRACRDGRGDYGIAVLAHPDLGAGGAPIERQYAAQDATTEQRVLLCVPFSTVAACTTHLSATDARVAAEQCRELSGVATALNAETVVAGDFNLVSGGSPDVQECVPNGWYRKDDGSVQHVLAMDVFHFRRAETLPVDGSDHPGLLVETDR</sequence>
<evidence type="ECO:0000313" key="3">
    <source>
        <dbReference type="EMBL" id="GAA0507405.1"/>
    </source>
</evidence>
<accession>A0A917JRP6</accession>
<dbReference type="InterPro" id="IPR005135">
    <property type="entry name" value="Endo/exonuclease/phosphatase"/>
</dbReference>
<evidence type="ECO:0000259" key="2">
    <source>
        <dbReference type="Pfam" id="PF03372"/>
    </source>
</evidence>
<reference evidence="3" key="4">
    <citation type="submission" date="2023-12" db="EMBL/GenBank/DDBJ databases">
        <authorList>
            <person name="Sun Q."/>
            <person name="Inoue M."/>
        </authorList>
    </citation>
    <scope>NUCLEOTIDE SEQUENCE</scope>
    <source>
        <strain evidence="3">JCM 10664</strain>
    </source>
</reference>
<keyword evidence="1" id="KW-0732">Signal</keyword>
<dbReference type="InterPro" id="IPR036691">
    <property type="entry name" value="Endo/exonu/phosph_ase_sf"/>
</dbReference>
<dbReference type="Pfam" id="PF03372">
    <property type="entry name" value="Exo_endo_phos"/>
    <property type="match status" value="1"/>
</dbReference>
<dbReference type="Proteomes" id="UP000597989">
    <property type="component" value="Unassembled WGS sequence"/>
</dbReference>
<dbReference type="Gene3D" id="3.60.10.10">
    <property type="entry name" value="Endonuclease/exonuclease/phosphatase"/>
    <property type="match status" value="1"/>
</dbReference>
<dbReference type="GO" id="GO:0003824">
    <property type="term" value="F:catalytic activity"/>
    <property type="evidence" value="ECO:0007669"/>
    <property type="project" value="InterPro"/>
</dbReference>
<reference evidence="4" key="3">
    <citation type="submission" date="2020-09" db="EMBL/GenBank/DDBJ databases">
        <authorList>
            <person name="Sun Q."/>
            <person name="Zhou Y."/>
        </authorList>
    </citation>
    <scope>NUCLEOTIDE SEQUENCE</scope>
    <source>
        <strain evidence="4">CGMCC 4.7206</strain>
    </source>
</reference>
<evidence type="ECO:0000313" key="6">
    <source>
        <dbReference type="Proteomes" id="UP001500220"/>
    </source>
</evidence>
<proteinExistence type="predicted"/>
<evidence type="ECO:0000256" key="1">
    <source>
        <dbReference type="SAM" id="SignalP"/>
    </source>
</evidence>
<evidence type="ECO:0000313" key="4">
    <source>
        <dbReference type="EMBL" id="GGI83455.1"/>
    </source>
</evidence>
<dbReference type="EMBL" id="BAAAHC010000003">
    <property type="protein sequence ID" value="GAA0507405.1"/>
    <property type="molecule type" value="Genomic_DNA"/>
</dbReference>
<organism evidence="4 5">
    <name type="scientific">Saccharopolyspora thermophila</name>
    <dbReference type="NCBI Taxonomy" id="89367"/>
    <lineage>
        <taxon>Bacteria</taxon>
        <taxon>Bacillati</taxon>
        <taxon>Actinomycetota</taxon>
        <taxon>Actinomycetes</taxon>
        <taxon>Pseudonocardiales</taxon>
        <taxon>Pseudonocardiaceae</taxon>
        <taxon>Saccharopolyspora</taxon>
    </lineage>
</organism>
<feature type="domain" description="Endonuclease/exonuclease/phosphatase" evidence="2">
    <location>
        <begin position="57"/>
        <end position="246"/>
    </location>
</feature>
<feature type="chain" id="PRO_5037938842" description="Endonuclease/exonuclease/phosphatase domain-containing protein" evidence="1">
    <location>
        <begin position="28"/>
        <end position="255"/>
    </location>
</feature>
<comment type="caution">
    <text evidence="4">The sequence shown here is derived from an EMBL/GenBank/DDBJ whole genome shotgun (WGS) entry which is preliminary data.</text>
</comment>
<evidence type="ECO:0000313" key="5">
    <source>
        <dbReference type="Proteomes" id="UP000597989"/>
    </source>
</evidence>
<keyword evidence="6" id="KW-1185">Reference proteome</keyword>
<gene>
    <name evidence="3" type="ORF">GCM10009545_06830</name>
    <name evidence="4" type="ORF">GCM10011581_20870</name>
</gene>
<protein>
    <recommendedName>
        <fullName evidence="2">Endonuclease/exonuclease/phosphatase domain-containing protein</fullName>
    </recommendedName>
</protein>
<name>A0A917JRP6_9PSEU</name>
<reference evidence="3 6" key="2">
    <citation type="journal article" date="2019" name="Int. J. Syst. Evol. Microbiol.">
        <title>The Global Catalogue of Microorganisms (GCM) 10K type strain sequencing project: providing services to taxonomists for standard genome sequencing and annotation.</title>
        <authorList>
            <consortium name="The Broad Institute Genomics Platform"/>
            <consortium name="The Broad Institute Genome Sequencing Center for Infectious Disease"/>
            <person name="Wu L."/>
            <person name="Ma J."/>
        </authorList>
    </citation>
    <scope>NUCLEOTIDE SEQUENCE [LARGE SCALE GENOMIC DNA]</scope>
    <source>
        <strain evidence="3 6">JCM 10664</strain>
    </source>
</reference>
<dbReference type="SUPFAM" id="SSF56219">
    <property type="entry name" value="DNase I-like"/>
    <property type="match status" value="1"/>
</dbReference>
<dbReference type="RefSeq" id="WP_188987093.1">
    <property type="nucleotide sequence ID" value="NZ_BAAAHC010000003.1"/>
</dbReference>
<dbReference type="Proteomes" id="UP001500220">
    <property type="component" value="Unassembled WGS sequence"/>
</dbReference>
<dbReference type="AlphaFoldDB" id="A0A917JRP6"/>
<dbReference type="EMBL" id="BMMT01000005">
    <property type="protein sequence ID" value="GGI83455.1"/>
    <property type="molecule type" value="Genomic_DNA"/>
</dbReference>
<feature type="signal peptide" evidence="1">
    <location>
        <begin position="1"/>
        <end position="27"/>
    </location>
</feature>